<keyword evidence="2" id="KW-1185">Reference proteome</keyword>
<reference evidence="1" key="3">
    <citation type="submission" date="2025-05" db="UniProtKB">
        <authorList>
            <consortium name="EnsemblMetazoa"/>
        </authorList>
    </citation>
    <scope>IDENTIFICATION</scope>
</reference>
<sequence>MNLNGKTETQKSALVRLIGDLNAVDSTPRLAHVLRMSDRKIATNHRSRRSKLSGSRLARWARASSPRCSSILAALFWRCRGNLFKKLYDRVIDGFCRTDSSDAARAAHKYSSPFAQSRLCLRIYLYYTSTYCQRSTPFFADYV</sequence>
<accession>A0A6P4F6B6</accession>
<evidence type="ECO:0000313" key="1">
    <source>
        <dbReference type="EnsemblMetazoa" id="XP_016985837.1"/>
    </source>
</evidence>
<dbReference type="Proteomes" id="UP001652680">
    <property type="component" value="Unassembled WGS sequence"/>
</dbReference>
<dbReference type="EnsemblMetazoa" id="XM_017130348.2">
    <property type="protein sequence ID" value="XP_016985837.1"/>
    <property type="gene ID" value="LOC108049229"/>
</dbReference>
<reference evidence="3" key="2">
    <citation type="submission" date="2025-04" db="UniProtKB">
        <authorList>
            <consortium name="RefSeq"/>
        </authorList>
    </citation>
    <scope>IDENTIFICATION</scope>
</reference>
<dbReference type="RefSeq" id="XP_016985837.1">
    <property type="nucleotide sequence ID" value="XM_017130348.1"/>
</dbReference>
<dbReference type="AlphaFoldDB" id="A0A6P4F6B6"/>
<organism evidence="3">
    <name type="scientific">Drosophila rhopaloa</name>
    <name type="common">Fruit fly</name>
    <dbReference type="NCBI Taxonomy" id="1041015"/>
    <lineage>
        <taxon>Eukaryota</taxon>
        <taxon>Metazoa</taxon>
        <taxon>Ecdysozoa</taxon>
        <taxon>Arthropoda</taxon>
        <taxon>Hexapoda</taxon>
        <taxon>Insecta</taxon>
        <taxon>Pterygota</taxon>
        <taxon>Neoptera</taxon>
        <taxon>Endopterygota</taxon>
        <taxon>Diptera</taxon>
        <taxon>Brachycera</taxon>
        <taxon>Muscomorpha</taxon>
        <taxon>Ephydroidea</taxon>
        <taxon>Drosophilidae</taxon>
        <taxon>Drosophila</taxon>
        <taxon>Sophophora</taxon>
    </lineage>
</organism>
<proteinExistence type="predicted"/>
<evidence type="ECO:0000313" key="3">
    <source>
        <dbReference type="RefSeq" id="XP_016985837.1"/>
    </source>
</evidence>
<gene>
    <name evidence="3" type="primary">LOC108049229</name>
    <name evidence="1" type="synonym">108049229</name>
</gene>
<dbReference type="GeneID" id="108049229"/>
<evidence type="ECO:0000313" key="2">
    <source>
        <dbReference type="Proteomes" id="UP001652680"/>
    </source>
</evidence>
<protein>
    <submittedName>
        <fullName evidence="3">Uncharacterized protein LOC108049229</fullName>
    </submittedName>
</protein>
<name>A0A6P4F6B6_DRORH</name>
<reference evidence="2" key="1">
    <citation type="journal article" date="2021" name="Elife">
        <title>Highly contiguous assemblies of 101 drosophilid genomes.</title>
        <authorList>
            <person name="Kim B.Y."/>
            <person name="Wang J.R."/>
            <person name="Miller D.E."/>
            <person name="Barmina O."/>
            <person name="Delaney E."/>
            <person name="Thompson A."/>
            <person name="Comeault A.A."/>
            <person name="Peede D."/>
            <person name="D'Agostino E.R."/>
            <person name="Pelaez J."/>
            <person name="Aguilar J.M."/>
            <person name="Haji D."/>
            <person name="Matsunaga T."/>
            <person name="Armstrong E.E."/>
            <person name="Zych M."/>
            <person name="Ogawa Y."/>
            <person name="Stamenkovic-Radak M."/>
            <person name="Jelic M."/>
            <person name="Veselinovic M.S."/>
            <person name="Tanaskovic M."/>
            <person name="Eric P."/>
            <person name="Gao J.J."/>
            <person name="Katoh T.K."/>
            <person name="Toda M.J."/>
            <person name="Watabe H."/>
            <person name="Watada M."/>
            <person name="Davis J.S."/>
            <person name="Moyle L.C."/>
            <person name="Manoli G."/>
            <person name="Bertolini E."/>
            <person name="Kostal V."/>
            <person name="Hawley R.S."/>
            <person name="Takahashi A."/>
            <person name="Jones C.D."/>
            <person name="Price D.K."/>
            <person name="Whiteman N."/>
            <person name="Kopp A."/>
            <person name="Matute D.R."/>
            <person name="Petrov D.A."/>
        </authorList>
    </citation>
    <scope>NUCLEOTIDE SEQUENCE [LARGE SCALE GENOMIC DNA]</scope>
</reference>